<dbReference type="PANTHER" id="PTHR15818">
    <property type="entry name" value="G PATCH AND KOW-CONTAINING"/>
    <property type="match status" value="1"/>
</dbReference>
<reference evidence="4 5" key="1">
    <citation type="submission" date="2019-09" db="EMBL/GenBank/DDBJ databases">
        <title>Bird 10,000 Genomes (B10K) Project - Family phase.</title>
        <authorList>
            <person name="Zhang G."/>
        </authorList>
    </citation>
    <scope>NUCLEOTIDE SEQUENCE [LARGE SCALE GENOMIC DNA]</scope>
    <source>
        <strain evidence="4">B10K-DU-011-42</strain>
        <tissue evidence="4">Muscle</tissue>
    </source>
</reference>
<gene>
    <name evidence="4" type="primary">Gpkow_0</name>
    <name evidence="4" type="ORF">ANTMIN_R14918</name>
</gene>
<feature type="domain" description="KOW" evidence="3">
    <location>
        <begin position="40"/>
        <end position="67"/>
    </location>
</feature>
<feature type="non-terminal residue" evidence="4">
    <location>
        <position position="102"/>
    </location>
</feature>
<comment type="similarity">
    <text evidence="1">Belongs to the MOS2 family.</text>
</comment>
<evidence type="ECO:0000313" key="4">
    <source>
        <dbReference type="EMBL" id="NXQ60086.1"/>
    </source>
</evidence>
<dbReference type="InterPro" id="IPR041994">
    <property type="entry name" value="GPKOW_KOW2"/>
</dbReference>
<dbReference type="GO" id="GO:0005681">
    <property type="term" value="C:spliceosomal complex"/>
    <property type="evidence" value="ECO:0007669"/>
    <property type="project" value="TreeGrafter"/>
</dbReference>
<dbReference type="Gene3D" id="2.30.30.30">
    <property type="match status" value="1"/>
</dbReference>
<proteinExistence type="inferred from homology"/>
<comment type="caution">
    <text evidence="4">The sequence shown here is derived from an EMBL/GenBank/DDBJ whole genome shotgun (WGS) entry which is preliminary data.</text>
</comment>
<dbReference type="EMBL" id="VWYI01032646">
    <property type="protein sequence ID" value="NXQ60086.1"/>
    <property type="molecule type" value="Genomic_DNA"/>
</dbReference>
<dbReference type="PANTHER" id="PTHR15818:SF2">
    <property type="entry name" value="G-PATCH DOMAIN AND KOW MOTIFS-CONTAINING PROTEIN"/>
    <property type="match status" value="1"/>
</dbReference>
<protein>
    <recommendedName>
        <fullName evidence="1">G-patch domain and KOW motifs-containing protein</fullName>
    </recommendedName>
</protein>
<keyword evidence="5" id="KW-1185">Reference proteome</keyword>
<comment type="function">
    <text evidence="1">RNA-binding protein involved in pre-mRNA splicing.</text>
</comment>
<dbReference type="AlphaFoldDB" id="A0A7L2EDC8"/>
<comment type="subcellular location">
    <subcellularLocation>
        <location evidence="1">Nucleus</location>
    </subcellularLocation>
</comment>
<dbReference type="Proteomes" id="UP000554720">
    <property type="component" value="Unassembled WGS sequence"/>
</dbReference>
<feature type="non-terminal residue" evidence="4">
    <location>
        <position position="1"/>
    </location>
</feature>
<dbReference type="SMART" id="SM00739">
    <property type="entry name" value="KOW"/>
    <property type="match status" value="1"/>
</dbReference>
<dbReference type="OrthoDB" id="5577072at2759"/>
<evidence type="ECO:0000313" key="5">
    <source>
        <dbReference type="Proteomes" id="UP000554720"/>
    </source>
</evidence>
<dbReference type="Pfam" id="PF00467">
    <property type="entry name" value="KOW"/>
    <property type="match status" value="1"/>
</dbReference>
<evidence type="ECO:0000256" key="1">
    <source>
        <dbReference type="RuleBase" id="RU369096"/>
    </source>
</evidence>
<dbReference type="CDD" id="cd13153">
    <property type="entry name" value="KOW_GPKOW_B"/>
    <property type="match status" value="1"/>
</dbReference>
<keyword evidence="1" id="KW-0539">Nucleus</keyword>
<sequence length="102" mass="11073">IEDLLTPDTCVCRTDDGRLVEGETPPPEFGGLLTRPEPPKPLCSERVMVVLGKHAGQVGRILEREPERGRALVQLGRDTAAPQVLPLPYDSICHYLGGGDDD</sequence>
<organism evidence="4 5">
    <name type="scientific">Anthoscopus minutus</name>
    <name type="common">Southern penduline-tit</name>
    <dbReference type="NCBI Taxonomy" id="156561"/>
    <lineage>
        <taxon>Eukaryota</taxon>
        <taxon>Metazoa</taxon>
        <taxon>Chordata</taxon>
        <taxon>Craniata</taxon>
        <taxon>Vertebrata</taxon>
        <taxon>Euteleostomi</taxon>
        <taxon>Archelosauria</taxon>
        <taxon>Archosauria</taxon>
        <taxon>Dinosauria</taxon>
        <taxon>Saurischia</taxon>
        <taxon>Theropoda</taxon>
        <taxon>Coelurosauria</taxon>
        <taxon>Aves</taxon>
        <taxon>Neognathae</taxon>
        <taxon>Neoaves</taxon>
        <taxon>Telluraves</taxon>
        <taxon>Australaves</taxon>
        <taxon>Passeriformes</taxon>
        <taxon>Paridae</taxon>
        <taxon>Anthoscopus</taxon>
    </lineage>
</organism>
<name>A0A7L2EDC8_ANTMN</name>
<dbReference type="InterPro" id="IPR005824">
    <property type="entry name" value="KOW"/>
</dbReference>
<accession>A0A7L2EDC8</accession>
<keyword evidence="1" id="KW-0507">mRNA processing</keyword>
<dbReference type="InterPro" id="IPR045166">
    <property type="entry name" value="Spp2-like"/>
</dbReference>
<evidence type="ECO:0000259" key="3">
    <source>
        <dbReference type="SMART" id="SM00739"/>
    </source>
</evidence>
<feature type="region of interest" description="Disordered" evidence="2">
    <location>
        <begin position="16"/>
        <end position="37"/>
    </location>
</feature>
<dbReference type="GO" id="GO:0000398">
    <property type="term" value="P:mRNA splicing, via spliceosome"/>
    <property type="evidence" value="ECO:0007669"/>
    <property type="project" value="UniProtKB-UniRule"/>
</dbReference>
<evidence type="ECO:0000256" key="2">
    <source>
        <dbReference type="SAM" id="MobiDB-lite"/>
    </source>
</evidence>
<dbReference type="InterPro" id="IPR014722">
    <property type="entry name" value="Rib_uL2_dom2"/>
</dbReference>
<keyword evidence="1" id="KW-0508">mRNA splicing</keyword>